<feature type="active site" description="Charge relay system" evidence="8 9">
    <location>
        <position position="165"/>
    </location>
</feature>
<feature type="domain" description="Peptidase S8/S53" evidence="12">
    <location>
        <begin position="156"/>
        <end position="583"/>
    </location>
</feature>
<dbReference type="SUPFAM" id="SSF52743">
    <property type="entry name" value="Subtilisin-like"/>
    <property type="match status" value="1"/>
</dbReference>
<dbReference type="CDD" id="cd07489">
    <property type="entry name" value="Peptidases_S8_5"/>
    <property type="match status" value="1"/>
</dbReference>
<feature type="domain" description="C5a peptidase/Subtilisin-like protease SBT2-like Fn3-like" evidence="14">
    <location>
        <begin position="604"/>
        <end position="707"/>
    </location>
</feature>
<evidence type="ECO:0000256" key="8">
    <source>
        <dbReference type="PIRSR" id="PIRSR615500-1"/>
    </source>
</evidence>
<dbReference type="GO" id="GO:0016020">
    <property type="term" value="C:membrane"/>
    <property type="evidence" value="ECO:0007669"/>
    <property type="project" value="InterPro"/>
</dbReference>
<reference evidence="16" key="1">
    <citation type="journal article" date="2014" name="Proc. Natl. Acad. Sci. U.S.A.">
        <title>Extensive sampling of basidiomycete genomes demonstrates inadequacy of the white-rot/brown-rot paradigm for wood decay fungi.</title>
        <authorList>
            <person name="Riley R."/>
            <person name="Salamov A.A."/>
            <person name="Brown D.W."/>
            <person name="Nagy L.G."/>
            <person name="Floudas D."/>
            <person name="Held B.W."/>
            <person name="Levasseur A."/>
            <person name="Lombard V."/>
            <person name="Morin E."/>
            <person name="Otillar R."/>
            <person name="Lindquist E.A."/>
            <person name="Sun H."/>
            <person name="LaButti K.M."/>
            <person name="Schmutz J."/>
            <person name="Jabbour D."/>
            <person name="Luo H."/>
            <person name="Baker S.E."/>
            <person name="Pisabarro A.G."/>
            <person name="Walton J.D."/>
            <person name="Blanchette R.A."/>
            <person name="Henrissat B."/>
            <person name="Martin F."/>
            <person name="Cullen D."/>
            <person name="Hibbett D.S."/>
            <person name="Grigoriev I.V."/>
        </authorList>
    </citation>
    <scope>NUCLEOTIDE SEQUENCE [LARGE SCALE GENOMIC DNA]</scope>
    <source>
        <strain evidence="16">CBS 339.88</strain>
    </source>
</reference>
<name>A0A067S9H8_GALM3</name>
<dbReference type="PROSITE" id="PS51892">
    <property type="entry name" value="SUBTILASE"/>
    <property type="match status" value="1"/>
</dbReference>
<keyword evidence="16" id="KW-1185">Reference proteome</keyword>
<dbReference type="PRINTS" id="PR00723">
    <property type="entry name" value="SUBTILISIN"/>
</dbReference>
<dbReference type="OrthoDB" id="206201at2759"/>
<organism evidence="15 16">
    <name type="scientific">Galerina marginata (strain CBS 339.88)</name>
    <dbReference type="NCBI Taxonomy" id="685588"/>
    <lineage>
        <taxon>Eukaryota</taxon>
        <taxon>Fungi</taxon>
        <taxon>Dikarya</taxon>
        <taxon>Basidiomycota</taxon>
        <taxon>Agaricomycotina</taxon>
        <taxon>Agaricomycetes</taxon>
        <taxon>Agaricomycetidae</taxon>
        <taxon>Agaricales</taxon>
        <taxon>Agaricineae</taxon>
        <taxon>Strophariaceae</taxon>
        <taxon>Galerina</taxon>
    </lineage>
</organism>
<dbReference type="GO" id="GO:0006508">
    <property type="term" value="P:proteolysis"/>
    <property type="evidence" value="ECO:0007669"/>
    <property type="project" value="UniProtKB-KW"/>
</dbReference>
<dbReference type="InterPro" id="IPR046450">
    <property type="entry name" value="PA_dom_sf"/>
</dbReference>
<dbReference type="Pfam" id="PF02225">
    <property type="entry name" value="PA"/>
    <property type="match status" value="1"/>
</dbReference>
<dbReference type="Pfam" id="PF00082">
    <property type="entry name" value="Peptidase_S8"/>
    <property type="match status" value="1"/>
</dbReference>
<dbReference type="PROSITE" id="PS00138">
    <property type="entry name" value="SUBTILASE_SER"/>
    <property type="match status" value="1"/>
</dbReference>
<dbReference type="PANTHER" id="PTHR43806">
    <property type="entry name" value="PEPTIDASE S8"/>
    <property type="match status" value="1"/>
</dbReference>
<dbReference type="InterPro" id="IPR034187">
    <property type="entry name" value="Peptidases_S8_5"/>
</dbReference>
<dbReference type="STRING" id="685588.A0A067S9H8"/>
<evidence type="ECO:0000256" key="10">
    <source>
        <dbReference type="RuleBase" id="RU003355"/>
    </source>
</evidence>
<proteinExistence type="inferred from homology"/>
<dbReference type="AlphaFoldDB" id="A0A067S9H8"/>
<evidence type="ECO:0000256" key="7">
    <source>
        <dbReference type="ARBA" id="ARBA00022825"/>
    </source>
</evidence>
<evidence type="ECO:0000259" key="14">
    <source>
        <dbReference type="Pfam" id="PF06280"/>
    </source>
</evidence>
<evidence type="ECO:0000256" key="11">
    <source>
        <dbReference type="SAM" id="SignalP"/>
    </source>
</evidence>
<keyword evidence="6 9" id="KW-0378">Hydrolase</keyword>
<dbReference type="InterPro" id="IPR015500">
    <property type="entry name" value="Peptidase_S8_subtilisin-rel"/>
</dbReference>
<dbReference type="Proteomes" id="UP000027222">
    <property type="component" value="Unassembled WGS sequence"/>
</dbReference>
<dbReference type="GO" id="GO:0005615">
    <property type="term" value="C:extracellular space"/>
    <property type="evidence" value="ECO:0007669"/>
    <property type="project" value="TreeGrafter"/>
</dbReference>
<evidence type="ECO:0000313" key="15">
    <source>
        <dbReference type="EMBL" id="KDR67555.1"/>
    </source>
</evidence>
<evidence type="ECO:0000256" key="6">
    <source>
        <dbReference type="ARBA" id="ARBA00022801"/>
    </source>
</evidence>
<evidence type="ECO:0008006" key="17">
    <source>
        <dbReference type="Google" id="ProtNLM"/>
    </source>
</evidence>
<dbReference type="InterPro" id="IPR023828">
    <property type="entry name" value="Peptidase_S8_Ser-AS"/>
</dbReference>
<feature type="signal peptide" evidence="11">
    <location>
        <begin position="1"/>
        <end position="17"/>
    </location>
</feature>
<dbReference type="Gene3D" id="3.50.30.30">
    <property type="match status" value="1"/>
</dbReference>
<dbReference type="InterPro" id="IPR010435">
    <property type="entry name" value="C5a/SBT2-like_Fn3"/>
</dbReference>
<dbReference type="InterPro" id="IPR023827">
    <property type="entry name" value="Peptidase_S8_Asp-AS"/>
</dbReference>
<dbReference type="InterPro" id="IPR050131">
    <property type="entry name" value="Peptidase_S8_subtilisin-like"/>
</dbReference>
<keyword evidence="7 9" id="KW-0720">Serine protease</keyword>
<keyword evidence="2" id="KW-0134">Cell wall</keyword>
<evidence type="ECO:0000256" key="2">
    <source>
        <dbReference type="ARBA" id="ARBA00022512"/>
    </source>
</evidence>
<dbReference type="EMBL" id="KL142414">
    <property type="protein sequence ID" value="KDR67555.1"/>
    <property type="molecule type" value="Genomic_DNA"/>
</dbReference>
<dbReference type="SUPFAM" id="SSF52025">
    <property type="entry name" value="PA domain"/>
    <property type="match status" value="1"/>
</dbReference>
<keyword evidence="5 11" id="KW-0732">Signal</keyword>
<sequence>MFWSLLPSLLSASLVYGVFPISNVKRVSNLPTVPNQFIIEVDTLSDIPTKRSFTRSLDAVYASLQERAVGFDVTKEFDSAGLFIGAALTVKTPQDVAAIASTPGVIAIRPVVRFAQPKPVKSHVVTGPNDAQVPPDGESTHILTGVDKLHAQGIIGTGIKIGIIDTGIDYTHPFLGGAIGPGHKVIGGFDFVGDAYDGTNTPVPDNDPLDQCNGHGTHVAGIIGANPGNPFNISGVAFGASITSYRVFGCAGSVTDDILVDALLRGVKEGQDILTLSLGGADGWTEGTSTVVASRIAAAGKIVTIAAGNDGASGSWFTSGPGNGINVISAASLDNTVIALQNATVHGVTHAPITYFATFPLAITATLPLFATSKDITVVDDACNPLPDSTPDLSNFVVLVRRGTCTFVQKLTNVAAKGGKVTLIYDNGNGFAGISVGNFTAVLIQAADGEFLAQQLAAGVPVSISFPQVGGAFNFPDPAGGLISSFTSYGPTNDFFFKPAVAAPGGNVLSTFPVPLGSFAVLSGTSMATPFMAGSSALLLAVKGKSQAVTSSARTLFETTAQLIGSSKTDGDPLQTATQQGAGLVNAFNAIHTTTIVSPGELLLNDTANFRPIQTFTVKNTGSTAKAFKLSHIPAGTALTFQPGTIFPADGPVPLSSTAASVTILPNKFTLRPGQTQIVIATFKLPTSLDPTTFPVFSGFIQVAGPTVADTAHVSYLGLQGSLKTAHVLDDTDVFFGVPIPILLDSNGDVQDGPLNYTFVNEDVPTLLWRLAFGTPAFRVDLVNSNINFKPTISSRALGGFGPFFTFPHSHNGGTFAQVKIVGPLAEFDFVSRNNDDTSATGDGFSTLVFETPTFANGTTIPNGSYRVLVRALKVTGDPTREEDYESWLSPVVGVQAKTS</sequence>
<dbReference type="InterPro" id="IPR003137">
    <property type="entry name" value="PA_domain"/>
</dbReference>
<feature type="domain" description="PA" evidence="13">
    <location>
        <begin position="378"/>
        <end position="450"/>
    </location>
</feature>
<evidence type="ECO:0000256" key="4">
    <source>
        <dbReference type="ARBA" id="ARBA00022670"/>
    </source>
</evidence>
<evidence type="ECO:0000313" key="16">
    <source>
        <dbReference type="Proteomes" id="UP000027222"/>
    </source>
</evidence>
<protein>
    <recommendedName>
        <fullName evidence="17">Peptidase S8/S53 domain-containing protein</fullName>
    </recommendedName>
</protein>
<gene>
    <name evidence="15" type="ORF">GALMADRAFT_147094</name>
</gene>
<evidence type="ECO:0000256" key="3">
    <source>
        <dbReference type="ARBA" id="ARBA00022525"/>
    </source>
</evidence>
<keyword evidence="3" id="KW-0964">Secreted</keyword>
<feature type="chain" id="PRO_5001645545" description="Peptidase S8/S53 domain-containing protein" evidence="11">
    <location>
        <begin position="18"/>
        <end position="900"/>
    </location>
</feature>
<dbReference type="InterPro" id="IPR036852">
    <property type="entry name" value="Peptidase_S8/S53_dom_sf"/>
</dbReference>
<dbReference type="PANTHER" id="PTHR43806:SF66">
    <property type="entry name" value="SERIN ENDOPEPTIDASE"/>
    <property type="match status" value="1"/>
</dbReference>
<evidence type="ECO:0000259" key="13">
    <source>
        <dbReference type="Pfam" id="PF02225"/>
    </source>
</evidence>
<dbReference type="CDD" id="cd02124">
    <property type="entry name" value="PA_PoS1_like"/>
    <property type="match status" value="1"/>
</dbReference>
<evidence type="ECO:0000256" key="1">
    <source>
        <dbReference type="ARBA" id="ARBA00011073"/>
    </source>
</evidence>
<dbReference type="Gene3D" id="3.40.50.200">
    <property type="entry name" value="Peptidase S8/S53 domain"/>
    <property type="match status" value="2"/>
</dbReference>
<dbReference type="PROSITE" id="PS00136">
    <property type="entry name" value="SUBTILASE_ASP"/>
    <property type="match status" value="1"/>
</dbReference>
<feature type="active site" description="Charge relay system" evidence="8 9">
    <location>
        <position position="526"/>
    </location>
</feature>
<evidence type="ECO:0000256" key="9">
    <source>
        <dbReference type="PROSITE-ProRule" id="PRU01240"/>
    </source>
</evidence>
<dbReference type="GO" id="GO:0004252">
    <property type="term" value="F:serine-type endopeptidase activity"/>
    <property type="evidence" value="ECO:0007669"/>
    <property type="project" value="UniProtKB-UniRule"/>
</dbReference>
<evidence type="ECO:0000256" key="5">
    <source>
        <dbReference type="ARBA" id="ARBA00022729"/>
    </source>
</evidence>
<accession>A0A067S9H8</accession>
<feature type="active site" description="Charge relay system" evidence="8 9">
    <location>
        <position position="215"/>
    </location>
</feature>
<dbReference type="InterPro" id="IPR022398">
    <property type="entry name" value="Peptidase_S8_His-AS"/>
</dbReference>
<dbReference type="Pfam" id="PF06280">
    <property type="entry name" value="fn3_5"/>
    <property type="match status" value="1"/>
</dbReference>
<dbReference type="HOGENOM" id="CLU_003559_3_1_1"/>
<comment type="similarity">
    <text evidence="1 9 10">Belongs to the peptidase S8 family.</text>
</comment>
<dbReference type="InterPro" id="IPR000209">
    <property type="entry name" value="Peptidase_S8/S53_dom"/>
</dbReference>
<keyword evidence="4 9" id="KW-0645">Protease</keyword>
<dbReference type="PROSITE" id="PS00137">
    <property type="entry name" value="SUBTILASE_HIS"/>
    <property type="match status" value="1"/>
</dbReference>
<evidence type="ECO:0000259" key="12">
    <source>
        <dbReference type="Pfam" id="PF00082"/>
    </source>
</evidence>